<keyword evidence="3" id="KW-1185">Reference proteome</keyword>
<gene>
    <name evidence="2" type="ORF">ACFOHJ_00470</name>
</gene>
<accession>A0ABV7KB59</accession>
<proteinExistence type="predicted"/>
<feature type="region of interest" description="Disordered" evidence="1">
    <location>
        <begin position="1"/>
        <end position="58"/>
    </location>
</feature>
<protein>
    <submittedName>
        <fullName evidence="2">Uncharacterized protein</fullName>
    </submittedName>
</protein>
<dbReference type="EMBL" id="JBHRTK010000001">
    <property type="protein sequence ID" value="MFC3204687.1"/>
    <property type="molecule type" value="Genomic_DNA"/>
</dbReference>
<evidence type="ECO:0000256" key="1">
    <source>
        <dbReference type="SAM" id="MobiDB-lite"/>
    </source>
</evidence>
<evidence type="ECO:0000313" key="3">
    <source>
        <dbReference type="Proteomes" id="UP001595583"/>
    </source>
</evidence>
<sequence>MTTSNPKRSRDPEADAKGQFAKSKADGRNDGVSSADPKVITGKKSGDATFPLKQDKPD</sequence>
<evidence type="ECO:0000313" key="2">
    <source>
        <dbReference type="EMBL" id="MFC3204687.1"/>
    </source>
</evidence>
<comment type="caution">
    <text evidence="2">The sequence shown here is derived from an EMBL/GenBank/DDBJ whole genome shotgun (WGS) entry which is preliminary data.</text>
</comment>
<dbReference type="RefSeq" id="WP_378217405.1">
    <property type="nucleotide sequence ID" value="NZ_JBHRTK010000001.1"/>
</dbReference>
<name>A0ABV7KB59_9HYPH</name>
<organism evidence="2 3">
    <name type="scientific">Aquamicrobium soli</name>
    <dbReference type="NCBI Taxonomy" id="1811518"/>
    <lineage>
        <taxon>Bacteria</taxon>
        <taxon>Pseudomonadati</taxon>
        <taxon>Pseudomonadota</taxon>
        <taxon>Alphaproteobacteria</taxon>
        <taxon>Hyphomicrobiales</taxon>
        <taxon>Phyllobacteriaceae</taxon>
        <taxon>Aquamicrobium</taxon>
    </lineage>
</organism>
<reference evidence="3" key="1">
    <citation type="journal article" date="2019" name="Int. J. Syst. Evol. Microbiol.">
        <title>The Global Catalogue of Microorganisms (GCM) 10K type strain sequencing project: providing services to taxonomists for standard genome sequencing and annotation.</title>
        <authorList>
            <consortium name="The Broad Institute Genomics Platform"/>
            <consortium name="The Broad Institute Genome Sequencing Center for Infectious Disease"/>
            <person name="Wu L."/>
            <person name="Ma J."/>
        </authorList>
    </citation>
    <scope>NUCLEOTIDE SEQUENCE [LARGE SCALE GENOMIC DNA]</scope>
    <source>
        <strain evidence="3">KCTC 52165</strain>
    </source>
</reference>
<dbReference type="Proteomes" id="UP001595583">
    <property type="component" value="Unassembled WGS sequence"/>
</dbReference>